<dbReference type="GO" id="GO:0000160">
    <property type="term" value="P:phosphorelay signal transduction system"/>
    <property type="evidence" value="ECO:0007669"/>
    <property type="project" value="InterPro"/>
</dbReference>
<gene>
    <name evidence="4" type="ORF">UT28_C0001G0377</name>
</gene>
<sequence>MKILLVDDLPEIRQMLETRLQLEGYEVLTAENGQKGLDCMKENHIDLILTDFQMPVMTGPEMISALRQAQVSIPIILMSGDFSNKDDAQARARIFQADAGYDKTSGFANLVKIIKDLQPAS</sequence>
<evidence type="ECO:0000313" key="4">
    <source>
        <dbReference type="EMBL" id="AKM82186.1"/>
    </source>
</evidence>
<dbReference type="PANTHER" id="PTHR44591">
    <property type="entry name" value="STRESS RESPONSE REGULATOR PROTEIN 1"/>
    <property type="match status" value="1"/>
</dbReference>
<protein>
    <submittedName>
        <fullName evidence="4">Response regulator with CheY-like protein receiver domain and winged-helix DNA-binding-like protein</fullName>
    </submittedName>
</protein>
<dbReference type="Gene3D" id="3.40.50.2300">
    <property type="match status" value="1"/>
</dbReference>
<organism evidence="4 5">
    <name type="scientific">Berkelbacteria bacterium GW2011_GWE1_39_12</name>
    <dbReference type="NCBI Taxonomy" id="1618337"/>
    <lineage>
        <taxon>Bacteria</taxon>
        <taxon>Candidatus Berkelbacteria</taxon>
    </lineage>
</organism>
<keyword evidence="4" id="KW-0238">DNA-binding</keyword>
<feature type="domain" description="Response regulatory" evidence="3">
    <location>
        <begin position="2"/>
        <end position="118"/>
    </location>
</feature>
<dbReference type="EMBL" id="CP011213">
    <property type="protein sequence ID" value="AKM82186.1"/>
    <property type="molecule type" value="Genomic_DNA"/>
</dbReference>
<dbReference type="STRING" id="1618337.UT28_C0001G0377"/>
<feature type="modified residue" description="4-aspartylphosphate" evidence="2">
    <location>
        <position position="51"/>
    </location>
</feature>
<keyword evidence="1 2" id="KW-0597">Phosphoprotein</keyword>
<name>A0A0G4B2J5_9BACT</name>
<proteinExistence type="predicted"/>
<dbReference type="CDD" id="cd00156">
    <property type="entry name" value="REC"/>
    <property type="match status" value="1"/>
</dbReference>
<dbReference type="InterPro" id="IPR011006">
    <property type="entry name" value="CheY-like_superfamily"/>
</dbReference>
<dbReference type="InterPro" id="IPR050595">
    <property type="entry name" value="Bact_response_regulator"/>
</dbReference>
<dbReference type="KEGG" id="bbgw:UT28_C0001G0377"/>
<evidence type="ECO:0000259" key="3">
    <source>
        <dbReference type="PROSITE" id="PS50110"/>
    </source>
</evidence>
<dbReference type="Proteomes" id="UP000035648">
    <property type="component" value="Chromosome"/>
</dbReference>
<dbReference type="GO" id="GO:0003677">
    <property type="term" value="F:DNA binding"/>
    <property type="evidence" value="ECO:0007669"/>
    <property type="project" value="UniProtKB-KW"/>
</dbReference>
<dbReference type="PANTHER" id="PTHR44591:SF3">
    <property type="entry name" value="RESPONSE REGULATORY DOMAIN-CONTAINING PROTEIN"/>
    <property type="match status" value="1"/>
</dbReference>
<dbReference type="SMART" id="SM00448">
    <property type="entry name" value="REC"/>
    <property type="match status" value="1"/>
</dbReference>
<dbReference type="Pfam" id="PF00072">
    <property type="entry name" value="Response_reg"/>
    <property type="match status" value="1"/>
</dbReference>
<dbReference type="PROSITE" id="PS50110">
    <property type="entry name" value="RESPONSE_REGULATORY"/>
    <property type="match status" value="1"/>
</dbReference>
<evidence type="ECO:0000313" key="5">
    <source>
        <dbReference type="Proteomes" id="UP000035648"/>
    </source>
</evidence>
<evidence type="ECO:0000256" key="2">
    <source>
        <dbReference type="PROSITE-ProRule" id="PRU00169"/>
    </source>
</evidence>
<accession>A0A0G4B2J5</accession>
<dbReference type="AlphaFoldDB" id="A0A0G4B2J5"/>
<evidence type="ECO:0000256" key="1">
    <source>
        <dbReference type="ARBA" id="ARBA00022553"/>
    </source>
</evidence>
<reference evidence="4 5" key="1">
    <citation type="journal article" date="2015" name="Nature">
        <title>rRNA introns, odd ribosomes, and small enigmatic genomes across a large radiation of phyla.</title>
        <authorList>
            <person name="Brown C.T."/>
            <person name="Hug L.A."/>
            <person name="Thomas B.C."/>
            <person name="Sharon I."/>
            <person name="Castelle C.J."/>
            <person name="Singh A."/>
            <person name="Wilkins M.J."/>
            <person name="Williams K.H."/>
            <person name="Banfield J.F."/>
        </authorList>
    </citation>
    <scope>NUCLEOTIDE SEQUENCE [LARGE SCALE GENOMIC DNA]</scope>
</reference>
<dbReference type="SUPFAM" id="SSF52172">
    <property type="entry name" value="CheY-like"/>
    <property type="match status" value="1"/>
</dbReference>
<dbReference type="InterPro" id="IPR001789">
    <property type="entry name" value="Sig_transdc_resp-reg_receiver"/>
</dbReference>